<comment type="caution">
    <text evidence="1">The sequence shown here is derived from an EMBL/GenBank/DDBJ whole genome shotgun (WGS) entry which is preliminary data.</text>
</comment>
<dbReference type="InterPro" id="IPR006764">
    <property type="entry name" value="SAM_dep_MeTrfase_SAV2177_type"/>
</dbReference>
<dbReference type="Pfam" id="PF04672">
    <property type="entry name" value="Methyltransf_19"/>
    <property type="match status" value="1"/>
</dbReference>
<keyword evidence="1" id="KW-0489">Methyltransferase</keyword>
<dbReference type="Proteomes" id="UP001291653">
    <property type="component" value="Unassembled WGS sequence"/>
</dbReference>
<dbReference type="GO" id="GO:0032259">
    <property type="term" value="P:methylation"/>
    <property type="evidence" value="ECO:0007669"/>
    <property type="project" value="UniProtKB-KW"/>
</dbReference>
<proteinExistence type="predicted"/>
<dbReference type="Gene3D" id="3.40.50.150">
    <property type="entry name" value="Vaccinia Virus protein VP39"/>
    <property type="match status" value="1"/>
</dbReference>
<evidence type="ECO:0000313" key="2">
    <source>
        <dbReference type="Proteomes" id="UP001291653"/>
    </source>
</evidence>
<keyword evidence="1" id="KW-0808">Transferase</keyword>
<evidence type="ECO:0000313" key="1">
    <source>
        <dbReference type="EMBL" id="GLF93361.1"/>
    </source>
</evidence>
<sequence length="263" mass="28236">MNAGQEPAIQIDTSTPHSARVWNYWLGGKDNYPVDRELGAQLAETYPQIIDIARASRRFQARAVRYLAQERGIRQFLDLGTGLPTANSTHEVAQDTAPDARIVYVDNDPIVLAHARALMVSRPEGATNYVHADLTNAPTVLKEAAGTLDLSRPVALMLLSTLGHVVDDAAAADLLRSYLDAFPAGSALILCDTIETPESRAASDDYAEGGALPYVSRPAATVRSFSEGLELIEPGFGSISLWRPEGPAGGEPVDQWGFVGVKP</sequence>
<dbReference type="InterPro" id="IPR029063">
    <property type="entry name" value="SAM-dependent_MTases_sf"/>
</dbReference>
<organism evidence="1 2">
    <name type="scientific">Streptomyces yaizuensis</name>
    <dbReference type="NCBI Taxonomy" id="2989713"/>
    <lineage>
        <taxon>Bacteria</taxon>
        <taxon>Bacillati</taxon>
        <taxon>Actinomycetota</taxon>
        <taxon>Actinomycetes</taxon>
        <taxon>Kitasatosporales</taxon>
        <taxon>Streptomycetaceae</taxon>
        <taxon>Streptomyces</taxon>
    </lineage>
</organism>
<dbReference type="RefSeq" id="WP_323445436.1">
    <property type="nucleotide sequence ID" value="NZ_BSBI01000001.1"/>
</dbReference>
<gene>
    <name evidence="1" type="ORF">SYYSPA8_03710</name>
</gene>
<dbReference type="EMBL" id="BSBI01000001">
    <property type="protein sequence ID" value="GLF93361.1"/>
    <property type="molecule type" value="Genomic_DNA"/>
</dbReference>
<dbReference type="CDD" id="cd02440">
    <property type="entry name" value="AdoMet_MTases"/>
    <property type="match status" value="1"/>
</dbReference>
<dbReference type="GO" id="GO:0008168">
    <property type="term" value="F:methyltransferase activity"/>
    <property type="evidence" value="ECO:0007669"/>
    <property type="project" value="UniProtKB-KW"/>
</dbReference>
<dbReference type="PIRSF" id="PIRSF017393">
    <property type="entry name" value="MTase_SAV2177"/>
    <property type="match status" value="1"/>
</dbReference>
<accession>A0ABQ5NSK3</accession>
<keyword evidence="2" id="KW-1185">Reference proteome</keyword>
<name>A0ABQ5NSK3_9ACTN</name>
<dbReference type="SUPFAM" id="SSF53335">
    <property type="entry name" value="S-adenosyl-L-methionine-dependent methyltransferases"/>
    <property type="match status" value="1"/>
</dbReference>
<reference evidence="1 2" key="1">
    <citation type="submission" date="2022-10" db="EMBL/GenBank/DDBJ databases">
        <title>Draft genome sequence of Streptomyces sp. YSPA8.</title>
        <authorList>
            <person name="Moriuchi R."/>
            <person name="Dohra H."/>
            <person name="Yamamura H."/>
            <person name="Kodani S."/>
        </authorList>
    </citation>
    <scope>NUCLEOTIDE SEQUENCE [LARGE SCALE GENOMIC DNA]</scope>
    <source>
        <strain evidence="1 2">YSPA8</strain>
    </source>
</reference>
<protein>
    <submittedName>
        <fullName evidence="1">SAM-dependent methyltransferase</fullName>
    </submittedName>
</protein>